<protein>
    <submittedName>
        <fullName evidence="1">Uncharacterized protein</fullName>
    </submittedName>
</protein>
<dbReference type="Proteomes" id="UP000012106">
    <property type="component" value="Unassembled WGS sequence"/>
</dbReference>
<organism evidence="1 2">
    <name type="scientific">Leptospira santarosai serovar Arenal str. MAVJ 401</name>
    <dbReference type="NCBI Taxonomy" id="1049976"/>
    <lineage>
        <taxon>Bacteria</taxon>
        <taxon>Pseudomonadati</taxon>
        <taxon>Spirochaetota</taxon>
        <taxon>Spirochaetia</taxon>
        <taxon>Leptospirales</taxon>
        <taxon>Leptospiraceae</taxon>
        <taxon>Leptospira</taxon>
    </lineage>
</organism>
<dbReference type="EMBL" id="AHMU02000008">
    <property type="protein sequence ID" value="EMN23476.1"/>
    <property type="molecule type" value="Genomic_DNA"/>
</dbReference>
<proteinExistence type="predicted"/>
<evidence type="ECO:0000313" key="2">
    <source>
        <dbReference type="Proteomes" id="UP000012106"/>
    </source>
</evidence>
<name>M6JP22_9LEPT</name>
<accession>M6JP22</accession>
<reference evidence="1 2" key="1">
    <citation type="submission" date="2013-01" db="EMBL/GenBank/DDBJ databases">
        <authorList>
            <person name="Harkins D.M."/>
            <person name="Durkin A.S."/>
            <person name="Brinkac L.M."/>
            <person name="Haft D.H."/>
            <person name="Selengut J.D."/>
            <person name="Sanka R."/>
            <person name="DePew J."/>
            <person name="Purushe J."/>
            <person name="Hartskeerl R.A."/>
            <person name="Ahmed A."/>
            <person name="van der Linden H."/>
            <person name="Goris M.G.A."/>
            <person name="Vinetz J.M."/>
            <person name="Sutton G.G."/>
            <person name="Nierman W.C."/>
            <person name="Fouts D.E."/>
        </authorList>
    </citation>
    <scope>NUCLEOTIDE SEQUENCE [LARGE SCALE GENOMIC DNA]</scope>
    <source>
        <strain evidence="1 2">MAVJ 401</strain>
    </source>
</reference>
<dbReference type="AlphaFoldDB" id="M6JP22"/>
<comment type="caution">
    <text evidence="1">The sequence shown here is derived from an EMBL/GenBank/DDBJ whole genome shotgun (WGS) entry which is preliminary data.</text>
</comment>
<evidence type="ECO:0000313" key="1">
    <source>
        <dbReference type="EMBL" id="EMN23476.1"/>
    </source>
</evidence>
<sequence>MPVCARVCCKDLFHFRHLLNHHRNEVCGIECFDQNFQFDKEYQRTIPLLNSFNKTNIFC</sequence>
<gene>
    <name evidence="1" type="ORF">LEP1GSC063_0989</name>
</gene>